<dbReference type="EMBL" id="RZTZ01000010">
    <property type="protein sequence ID" value="RVT59081.1"/>
    <property type="molecule type" value="Genomic_DNA"/>
</dbReference>
<reference evidence="1 2" key="1">
    <citation type="submission" date="2019-01" db="EMBL/GenBank/DDBJ databases">
        <title>Bacillus sp. M5HDSG1-1, whole genome shotgun sequence.</title>
        <authorList>
            <person name="Tuo L."/>
        </authorList>
    </citation>
    <scope>NUCLEOTIDE SEQUENCE [LARGE SCALE GENOMIC DNA]</scope>
    <source>
        <strain evidence="1 2">M5HDSG1-1</strain>
    </source>
</reference>
<dbReference type="AlphaFoldDB" id="A0A3S2W257"/>
<evidence type="ECO:0000313" key="2">
    <source>
        <dbReference type="Proteomes" id="UP000288024"/>
    </source>
</evidence>
<proteinExistence type="predicted"/>
<dbReference type="Proteomes" id="UP000288024">
    <property type="component" value="Unassembled WGS sequence"/>
</dbReference>
<name>A0A3S2W257_9BACI</name>
<protein>
    <submittedName>
        <fullName evidence="1">Uncharacterized protein</fullName>
    </submittedName>
</protein>
<accession>A0A3S2W257</accession>
<evidence type="ECO:0000313" key="1">
    <source>
        <dbReference type="EMBL" id="RVT59081.1"/>
    </source>
</evidence>
<keyword evidence="2" id="KW-1185">Reference proteome</keyword>
<dbReference type="RefSeq" id="WP_127740094.1">
    <property type="nucleotide sequence ID" value="NZ_RZTZ01000010.1"/>
</dbReference>
<gene>
    <name evidence="1" type="ORF">EM808_20060</name>
</gene>
<sequence>MRIKTKQELLSEHNFIANKSSTIMTNQFIYERKQATMNKRICHIRHYIDKAERLLHANCGIFVSALKRQSLHIMLFSKGE</sequence>
<comment type="caution">
    <text evidence="1">The sequence shown here is derived from an EMBL/GenBank/DDBJ whole genome shotgun (WGS) entry which is preliminary data.</text>
</comment>
<organism evidence="1 2">
    <name type="scientific">Niallia taxi</name>
    <dbReference type="NCBI Taxonomy" id="2499688"/>
    <lineage>
        <taxon>Bacteria</taxon>
        <taxon>Bacillati</taxon>
        <taxon>Bacillota</taxon>
        <taxon>Bacilli</taxon>
        <taxon>Bacillales</taxon>
        <taxon>Bacillaceae</taxon>
        <taxon>Niallia</taxon>
    </lineage>
</organism>